<evidence type="ECO:0000313" key="1">
    <source>
        <dbReference type="EMBL" id="CBX99079.1"/>
    </source>
</evidence>
<sequence length="503" mass="54981">MPSPSMSVTRYLPSLPFFPWNLATSEAYLEVEGEGWAGGWLCRRSRQAPSAKTQPRVFSAKPPPCASVIHGIDKHIQGRQPSVCHVQFPTHRTVAICDANACLQEHFPLVTCVRTAIAAPKRCATYSEGLTGTVPNTFHVQDPLSQQLLSNQIPEPPYRILYLEVSIAMFRDSLRPVARMADRRADGVCGVSFALWLRYVQGDRWSQNVVSLVVMGLCSNPGFDFVARGIHPLASVAFVDKTDKHAQTLLITELCVNVVCGFCLFFLLKHPAPLSNLPFIVCEDRLGREKGTSVEYQKVFGNEPRLNGDNLLRIFQEASAPGSNGECGAATAGDGLLTPPSLHRGQKPRRVWMTACAVLGDTMFASAGPVLTTTVECLPSAPVPASQRLMGFPGRPGSLQSVRARSNDIILLHRLISVDLHTCTPIELRHGNGANLTRLWLGLPRPDADQPCAVVHVALRLRSQRSSLVRSCQQRKSMAASRAEPLCVRPLPPGRDGKLVRVA</sequence>
<dbReference type="EMBL" id="FP929135">
    <property type="protein sequence ID" value="CBX99079.1"/>
    <property type="molecule type" value="Genomic_DNA"/>
</dbReference>
<dbReference type="VEuPathDB" id="FungiDB:LEMA_P083180.1"/>
<organism evidence="1 2">
    <name type="scientific">Leptosphaeria maculans (strain JN3 / isolate v23.1.3 / race Av1-4-5-6-7-8)</name>
    <name type="common">Blackleg fungus</name>
    <name type="synonym">Phoma lingam</name>
    <dbReference type="NCBI Taxonomy" id="985895"/>
    <lineage>
        <taxon>Eukaryota</taxon>
        <taxon>Fungi</taxon>
        <taxon>Dikarya</taxon>
        <taxon>Ascomycota</taxon>
        <taxon>Pezizomycotina</taxon>
        <taxon>Dothideomycetes</taxon>
        <taxon>Pleosporomycetidae</taxon>
        <taxon>Pleosporales</taxon>
        <taxon>Pleosporineae</taxon>
        <taxon>Leptosphaeriaceae</taxon>
        <taxon>Plenodomus</taxon>
        <taxon>Plenodomus lingam/Leptosphaeria maculans species complex</taxon>
    </lineage>
</organism>
<reference evidence="2" key="1">
    <citation type="journal article" date="2011" name="Nat. Commun.">
        <title>Effector diversification within compartments of the Leptosphaeria maculans genome affected by Repeat-Induced Point mutations.</title>
        <authorList>
            <person name="Rouxel T."/>
            <person name="Grandaubert J."/>
            <person name="Hane J.K."/>
            <person name="Hoede C."/>
            <person name="van de Wouw A.P."/>
            <person name="Couloux A."/>
            <person name="Dominguez V."/>
            <person name="Anthouard V."/>
            <person name="Bally P."/>
            <person name="Bourras S."/>
            <person name="Cozijnsen A.J."/>
            <person name="Ciuffetti L.M."/>
            <person name="Degrave A."/>
            <person name="Dilmaghani A."/>
            <person name="Duret L."/>
            <person name="Fudal I."/>
            <person name="Goodwin S.B."/>
            <person name="Gout L."/>
            <person name="Glaser N."/>
            <person name="Linglin J."/>
            <person name="Kema G.H.J."/>
            <person name="Lapalu N."/>
            <person name="Lawrence C.B."/>
            <person name="May K."/>
            <person name="Meyer M."/>
            <person name="Ollivier B."/>
            <person name="Poulain J."/>
            <person name="Schoch C.L."/>
            <person name="Simon A."/>
            <person name="Spatafora J.W."/>
            <person name="Stachowiak A."/>
            <person name="Turgeon B.G."/>
            <person name="Tyler B.M."/>
            <person name="Vincent D."/>
            <person name="Weissenbach J."/>
            <person name="Amselem J."/>
            <person name="Quesneville H."/>
            <person name="Oliver R.P."/>
            <person name="Wincker P."/>
            <person name="Balesdent M.-H."/>
            <person name="Howlett B.J."/>
        </authorList>
    </citation>
    <scope>NUCLEOTIDE SEQUENCE [LARGE SCALE GENOMIC DNA]</scope>
    <source>
        <strain evidence="2">JN3 / isolate v23.1.3 / race Av1-4-5-6-7-8</strain>
    </source>
</reference>
<dbReference type="HOGENOM" id="CLU_541916_0_0_1"/>
<dbReference type="Proteomes" id="UP000002668">
    <property type="component" value="Genome"/>
</dbReference>
<protein>
    <submittedName>
        <fullName evidence="1">Uncharacterized protein</fullName>
    </submittedName>
</protein>
<dbReference type="AlphaFoldDB" id="E5A634"/>
<name>E5A634_LEPMJ</name>
<accession>E5A634</accession>
<keyword evidence="2" id="KW-1185">Reference proteome</keyword>
<proteinExistence type="predicted"/>
<evidence type="ECO:0000313" key="2">
    <source>
        <dbReference type="Proteomes" id="UP000002668"/>
    </source>
</evidence>
<gene>
    <name evidence="1" type="ORF">LEMA_P083180.1</name>
</gene>
<dbReference type="InParanoid" id="E5A634"/>